<dbReference type="AlphaFoldDB" id="A0A6M0RA65"/>
<dbReference type="InterPro" id="IPR041424">
    <property type="entry name" value="CinA_KH"/>
</dbReference>
<dbReference type="InterPro" id="IPR008136">
    <property type="entry name" value="CinA_C"/>
</dbReference>
<dbReference type="PIRSF" id="PIRSF006728">
    <property type="entry name" value="CinA"/>
    <property type="match status" value="1"/>
</dbReference>
<dbReference type="InterPro" id="IPR001453">
    <property type="entry name" value="MoaB/Mog_dom"/>
</dbReference>
<dbReference type="InterPro" id="IPR036653">
    <property type="entry name" value="CinA-like_C"/>
</dbReference>
<dbReference type="EMBL" id="SXDP01000005">
    <property type="protein sequence ID" value="NEZ47096.1"/>
    <property type="molecule type" value="Genomic_DNA"/>
</dbReference>
<dbReference type="Gene3D" id="3.90.950.20">
    <property type="entry name" value="CinA-like"/>
    <property type="match status" value="1"/>
</dbReference>
<dbReference type="SUPFAM" id="SSF142433">
    <property type="entry name" value="CinA-like"/>
    <property type="match status" value="1"/>
</dbReference>
<dbReference type="Pfam" id="PF18146">
    <property type="entry name" value="CinA_KH"/>
    <property type="match status" value="1"/>
</dbReference>
<dbReference type="CDD" id="cd00885">
    <property type="entry name" value="cinA"/>
    <property type="match status" value="1"/>
</dbReference>
<dbReference type="Pfam" id="PF00994">
    <property type="entry name" value="MoCF_biosynth"/>
    <property type="match status" value="1"/>
</dbReference>
<dbReference type="NCBIfam" id="NF001813">
    <property type="entry name" value="PRK00549.1"/>
    <property type="match status" value="1"/>
</dbReference>
<dbReference type="SUPFAM" id="SSF53218">
    <property type="entry name" value="Molybdenum cofactor biosynthesis proteins"/>
    <property type="match status" value="1"/>
</dbReference>
<evidence type="ECO:0000313" key="4">
    <source>
        <dbReference type="Proteomes" id="UP000473885"/>
    </source>
</evidence>
<feature type="domain" description="MoaB/Mog" evidence="2">
    <location>
        <begin position="4"/>
        <end position="171"/>
    </location>
</feature>
<comment type="similarity">
    <text evidence="1">Belongs to the CinA family.</text>
</comment>
<dbReference type="InterPro" id="IPR036425">
    <property type="entry name" value="MoaB/Mog-like_dom_sf"/>
</dbReference>
<proteinExistence type="inferred from homology"/>
<dbReference type="SMART" id="SM00852">
    <property type="entry name" value="MoCF_biosynth"/>
    <property type="match status" value="1"/>
</dbReference>
<dbReference type="NCBIfam" id="TIGR00200">
    <property type="entry name" value="cinA_nterm"/>
    <property type="match status" value="1"/>
</dbReference>
<dbReference type="RefSeq" id="WP_163249208.1">
    <property type="nucleotide sequence ID" value="NZ_SXDP01000005.1"/>
</dbReference>
<dbReference type="PANTHER" id="PTHR13939">
    <property type="entry name" value="NICOTINAMIDE-NUCLEOTIDE AMIDOHYDROLASE PNCC"/>
    <property type="match status" value="1"/>
</dbReference>
<organism evidence="3 4">
    <name type="scientific">Clostridium niameyense</name>
    <dbReference type="NCBI Taxonomy" id="1622073"/>
    <lineage>
        <taxon>Bacteria</taxon>
        <taxon>Bacillati</taxon>
        <taxon>Bacillota</taxon>
        <taxon>Clostridia</taxon>
        <taxon>Eubacteriales</taxon>
        <taxon>Clostridiaceae</taxon>
        <taxon>Clostridium</taxon>
    </lineage>
</organism>
<keyword evidence="4" id="KW-1185">Reference proteome</keyword>
<comment type="caution">
    <text evidence="3">The sequence shown here is derived from an EMBL/GenBank/DDBJ whole genome shotgun (WGS) entry which is preliminary data.</text>
</comment>
<evidence type="ECO:0000313" key="3">
    <source>
        <dbReference type="EMBL" id="NEZ47096.1"/>
    </source>
</evidence>
<dbReference type="NCBIfam" id="TIGR00199">
    <property type="entry name" value="PncC_domain"/>
    <property type="match status" value="1"/>
</dbReference>
<dbReference type="PANTHER" id="PTHR13939:SF0">
    <property type="entry name" value="NMN AMIDOHYDROLASE-LIKE PROTEIN YFAY"/>
    <property type="match status" value="1"/>
</dbReference>
<dbReference type="Pfam" id="PF02464">
    <property type="entry name" value="CinA"/>
    <property type="match status" value="1"/>
</dbReference>
<dbReference type="HAMAP" id="MF_00226_B">
    <property type="entry name" value="CinA_B"/>
    <property type="match status" value="1"/>
</dbReference>
<dbReference type="NCBIfam" id="TIGR00177">
    <property type="entry name" value="molyb_syn"/>
    <property type="match status" value="1"/>
</dbReference>
<accession>A0A6M0RA65</accession>
<dbReference type="InterPro" id="IPR050101">
    <property type="entry name" value="CinA"/>
</dbReference>
<evidence type="ECO:0000259" key="2">
    <source>
        <dbReference type="SMART" id="SM00852"/>
    </source>
</evidence>
<gene>
    <name evidence="1" type="primary">cinA</name>
    <name evidence="3" type="ORF">FDF74_07720</name>
</gene>
<protein>
    <recommendedName>
        <fullName evidence="1">Putative competence-damage inducible protein</fullName>
    </recommendedName>
</protein>
<dbReference type="Gene3D" id="3.40.980.10">
    <property type="entry name" value="MoaB/Mog-like domain"/>
    <property type="match status" value="1"/>
</dbReference>
<evidence type="ECO:0000256" key="1">
    <source>
        <dbReference type="HAMAP-Rule" id="MF_00226"/>
    </source>
</evidence>
<dbReference type="InterPro" id="IPR008135">
    <property type="entry name" value="Competence-induced_CinA"/>
</dbReference>
<reference evidence="3 4" key="1">
    <citation type="submission" date="2019-04" db="EMBL/GenBank/DDBJ databases">
        <title>Genome sequencing of Clostridium botulinum Groups I-IV and Clostridium butyricum.</title>
        <authorList>
            <person name="Brunt J."/>
            <person name="Van Vliet A.H.M."/>
            <person name="Stringer S.C."/>
            <person name="Carter A.T."/>
            <person name="Peck M.W."/>
        </authorList>
    </citation>
    <scope>NUCLEOTIDE SEQUENCE [LARGE SCALE GENOMIC DNA]</scope>
    <source>
        <strain evidence="3 4">IFR 18/094</strain>
    </source>
</reference>
<name>A0A6M0RA65_9CLOT</name>
<dbReference type="Proteomes" id="UP000473885">
    <property type="component" value="Unassembled WGS sequence"/>
</dbReference>
<dbReference type="Gene3D" id="3.30.70.2860">
    <property type="match status" value="1"/>
</dbReference>
<sequence>MKAEILCVGTEILLGDIINTNTQYISQRLAHLGIDVYHQCVVGDNEKRLLEEFERAFKYCDIVITTGGLGPTKDDITKEIASKFFNEDLFLHGESLKNIEKRLSFYNKKMTDSNKKQAYFPKISDIFQNPNGTAPGCAISKNNKIIIVLPGPPKEMKPMFENSVVPYLERLTNTTFKSKILRIVGVGESDVNDIVGDLLENQTNPTVAPYAKPGETILRITARAKTSEEALKLITPVENEIRTRLKDNIYGTGETSLENVVAKLLIEKKLTISTAESCTGGLLAGRLINFPGISSVFLEGAITYSNESKIKRLHVKKETLEKYTAVSPEVAKEMAEGIAKTCGTDIGISTTGVAGPGGGSYGKPIGLVYIGLYIKGKVIVKELNYPANREFIRNRTVLRALDFLRRELIK</sequence>